<feature type="domain" description="Pseudouridine synthase II N-terminal" evidence="4">
    <location>
        <begin position="37"/>
        <end position="181"/>
    </location>
</feature>
<dbReference type="PANTHER" id="PTHR13767:SF2">
    <property type="entry name" value="PSEUDOURIDYLATE SYNTHASE TRUB1"/>
    <property type="match status" value="1"/>
</dbReference>
<dbReference type="Gene3D" id="3.30.2350.10">
    <property type="entry name" value="Pseudouridine synthase"/>
    <property type="match status" value="1"/>
</dbReference>
<keyword evidence="2" id="KW-0819">tRNA processing</keyword>
<organism evidence="5">
    <name type="scientific">bioreactor metagenome</name>
    <dbReference type="NCBI Taxonomy" id="1076179"/>
    <lineage>
        <taxon>unclassified sequences</taxon>
        <taxon>metagenomes</taxon>
        <taxon>ecological metagenomes</taxon>
    </lineage>
</organism>
<keyword evidence="3 5" id="KW-0413">Isomerase</keyword>
<reference evidence="5" key="1">
    <citation type="submission" date="2019-08" db="EMBL/GenBank/DDBJ databases">
        <authorList>
            <person name="Kucharzyk K."/>
            <person name="Murdoch R.W."/>
            <person name="Higgins S."/>
            <person name="Loffler F."/>
        </authorList>
    </citation>
    <scope>NUCLEOTIDE SEQUENCE</scope>
</reference>
<dbReference type="Pfam" id="PF01509">
    <property type="entry name" value="TruB_N"/>
    <property type="match status" value="1"/>
</dbReference>
<dbReference type="GO" id="GO:0006400">
    <property type="term" value="P:tRNA modification"/>
    <property type="evidence" value="ECO:0007669"/>
    <property type="project" value="TreeGrafter"/>
</dbReference>
<dbReference type="PANTHER" id="PTHR13767">
    <property type="entry name" value="TRNA-PSEUDOURIDINE SYNTHASE"/>
    <property type="match status" value="1"/>
</dbReference>
<dbReference type="EC" id="5.4.99.25" evidence="1"/>
<name>A0A644XMA3_9ZZZZ</name>
<dbReference type="GO" id="GO:0003723">
    <property type="term" value="F:RNA binding"/>
    <property type="evidence" value="ECO:0007669"/>
    <property type="project" value="InterPro"/>
</dbReference>
<dbReference type="EMBL" id="VSSQ01002434">
    <property type="protein sequence ID" value="MPM15383.1"/>
    <property type="molecule type" value="Genomic_DNA"/>
</dbReference>
<evidence type="ECO:0000256" key="1">
    <source>
        <dbReference type="ARBA" id="ARBA00012787"/>
    </source>
</evidence>
<dbReference type="GO" id="GO:0005634">
    <property type="term" value="C:nucleus"/>
    <property type="evidence" value="ECO:0007669"/>
    <property type="project" value="TreeGrafter"/>
</dbReference>
<gene>
    <name evidence="5" type="primary">truB_21</name>
    <name evidence="5" type="ORF">SDC9_61752</name>
</gene>
<dbReference type="SUPFAM" id="SSF55120">
    <property type="entry name" value="Pseudouridine synthase"/>
    <property type="match status" value="1"/>
</dbReference>
<dbReference type="HAMAP" id="MF_01080">
    <property type="entry name" value="TruB_bact"/>
    <property type="match status" value="1"/>
</dbReference>
<evidence type="ECO:0000256" key="3">
    <source>
        <dbReference type="ARBA" id="ARBA00023235"/>
    </source>
</evidence>
<dbReference type="InterPro" id="IPR014780">
    <property type="entry name" value="tRNA_psdUridine_synth_TruB"/>
</dbReference>
<dbReference type="AlphaFoldDB" id="A0A644XMA3"/>
<protein>
    <recommendedName>
        <fullName evidence="1">tRNA pseudouridine(55) synthase</fullName>
        <ecNumber evidence="1">5.4.99.25</ecNumber>
    </recommendedName>
</protein>
<dbReference type="InterPro" id="IPR002501">
    <property type="entry name" value="PsdUridine_synth_N"/>
</dbReference>
<dbReference type="InterPro" id="IPR020103">
    <property type="entry name" value="PsdUridine_synth_cat_dom_sf"/>
</dbReference>
<dbReference type="NCBIfam" id="TIGR00431">
    <property type="entry name" value="TruB"/>
    <property type="match status" value="1"/>
</dbReference>
<dbReference type="GO" id="GO:1990481">
    <property type="term" value="P:mRNA pseudouridine synthesis"/>
    <property type="evidence" value="ECO:0007669"/>
    <property type="project" value="TreeGrafter"/>
</dbReference>
<comment type="caution">
    <text evidence="5">The sequence shown here is derived from an EMBL/GenBank/DDBJ whole genome shotgun (WGS) entry which is preliminary data.</text>
</comment>
<dbReference type="CDD" id="cd02573">
    <property type="entry name" value="PseudoU_synth_EcTruB"/>
    <property type="match status" value="1"/>
</dbReference>
<proteinExistence type="inferred from homology"/>
<sequence length="233" mass="26180">MFDFASGEILLFDKPYTWTSFDVVNLIKNCLKKSLPESVKVGHAGTLDPLATGLLIVLTGKKTREMEVIQAQEKEYTGTFTLGATTASYDREKEVDKTYSIEHITEKMIHDAAKSFIGEIMQLPPEHSAVKIDGKRAYEYARKGKPVEIKARPVQIRGFEITRIELPEVDFRVSCSKGTYIRSLARDFGEALNSGAYLSSLCRTRIGDYQVGDAMHPKDFTALIERMKQDGML</sequence>
<evidence type="ECO:0000313" key="5">
    <source>
        <dbReference type="EMBL" id="MPM15383.1"/>
    </source>
</evidence>
<evidence type="ECO:0000256" key="2">
    <source>
        <dbReference type="ARBA" id="ARBA00022694"/>
    </source>
</evidence>
<evidence type="ECO:0000259" key="4">
    <source>
        <dbReference type="Pfam" id="PF01509"/>
    </source>
</evidence>
<accession>A0A644XMA3</accession>
<dbReference type="GO" id="GO:0160148">
    <property type="term" value="F:tRNA pseudouridine(55) synthase activity"/>
    <property type="evidence" value="ECO:0007669"/>
    <property type="project" value="UniProtKB-EC"/>
</dbReference>